<feature type="compositionally biased region" description="Basic and acidic residues" evidence="5">
    <location>
        <begin position="631"/>
        <end position="672"/>
    </location>
</feature>
<dbReference type="PANTHER" id="PTHR11785">
    <property type="entry name" value="AMINO ACID TRANSPORTER"/>
    <property type="match status" value="1"/>
</dbReference>
<feature type="transmembrane region" description="Helical" evidence="6">
    <location>
        <begin position="532"/>
        <end position="551"/>
    </location>
</feature>
<evidence type="ECO:0000256" key="1">
    <source>
        <dbReference type="ARBA" id="ARBA00004141"/>
    </source>
</evidence>
<feature type="region of interest" description="Disordered" evidence="5">
    <location>
        <begin position="472"/>
        <end position="493"/>
    </location>
</feature>
<organism evidence="8 9">
    <name type="scientific">Globodera rostochiensis</name>
    <name type="common">Golden nematode worm</name>
    <name type="synonym">Heterodera rostochiensis</name>
    <dbReference type="NCBI Taxonomy" id="31243"/>
    <lineage>
        <taxon>Eukaryota</taxon>
        <taxon>Metazoa</taxon>
        <taxon>Ecdysozoa</taxon>
        <taxon>Nematoda</taxon>
        <taxon>Chromadorea</taxon>
        <taxon>Rhabditida</taxon>
        <taxon>Tylenchina</taxon>
        <taxon>Tylenchomorpha</taxon>
        <taxon>Tylenchoidea</taxon>
        <taxon>Heteroderidae</taxon>
        <taxon>Heteroderinae</taxon>
        <taxon>Globodera</taxon>
    </lineage>
</organism>
<feature type="transmembrane region" description="Helical" evidence="6">
    <location>
        <begin position="223"/>
        <end position="246"/>
    </location>
</feature>
<dbReference type="InterPro" id="IPR006202">
    <property type="entry name" value="Neur_chan_lig-bd"/>
</dbReference>
<evidence type="ECO:0000256" key="6">
    <source>
        <dbReference type="SAM" id="Phobius"/>
    </source>
</evidence>
<feature type="transmembrane region" description="Helical" evidence="6">
    <location>
        <begin position="134"/>
        <end position="155"/>
    </location>
</feature>
<sequence>MGAREENMMGSWGATSYIVGNIIGSGIFITPTSILNNVQSVGASLLVWIIAAVIATLGAFCYVELGTSIRKSGGDFAYLCHVRWFPIAFSFMSCASIFTNPGTMAIQMQTFSEYVIRGLKLELDESANYVVNRLISFSCIILLFFLNCFSIRGVVARFQMLAMIAKIIASGIIILVGLMVLITKGVQSDNFREPFANTSTYDGWDILNFGAEDVKKPHRSMPFAIIVGMSTVATLYLAMNLSYFVVLSVPEVQKSNAIAMTFAERTLGGFLQYAMPFLVCIVLIGSLNATLFQGSRYIWASARERHFPSFISCINRQHDSPRAALFVHVLLSMAFSFLGNLEELISYVAFTHWIIRSCTMMALLCIKLKIGAHTRRQGVHEKAIRVPLVLPVLFLFICLALVFVTIVQSFWASAVGLLILGIGLAVYVIFIWPHAIQRFGWYRRLSHSVNHTTCIMAQIAFNGNIELIGQGDQPNAERNGDNAPPSTAHNAKSRHKTSHFLIDQISSIRVLPRCAVGGDAAAMCPTSTTTKFVLIFVYFLLPVGPPMFGHAKRTFRVHFFRKPDGPWLSLLNLHVVQQNPDIIDVEAAEEGGESAETEDYDDAAGDVGGWTVIEFGNSDKKNVEDFGWPVEGEKNDLMEEEKKEKKKDEGKKSESKNAGDRNAEKVEEDKKGVLVNDQRPDVALFKDLILPSVPHRLRQHHFHSHQHHSHFDRRQNETLPEATTPKQSANAETTTTAANVKLHLEDILIFGAFVTPSSDEFEQIGETPTKVARIDNNGTIGSADENGNLSFANANDTLQYLSSQNASQAASAMATAATTVTTLAPINEEELATNLHVDPLRRDQQQLQTLLMIRSNDVSRNNESEETDEKRETYRGDLGGSFILPLLKERKYDNNSIPLVFPDVPLQVAISLEVLHLGNFDNFQMEYELDVLVRLRWVDVRLANNFSKPIRIREQKIIDRIWRPDAVFLNSKFSFFHTVTFPNLRMRIMPDGHVSFTTR</sequence>
<dbReference type="WBParaSite" id="Gr19_v10_g7309.t1">
    <property type="protein sequence ID" value="Gr19_v10_g7309.t1"/>
    <property type="gene ID" value="Gr19_v10_g7309"/>
</dbReference>
<accession>A0A914I4T1</accession>
<feature type="transmembrane region" description="Helical" evidence="6">
    <location>
        <begin position="12"/>
        <end position="35"/>
    </location>
</feature>
<dbReference type="AlphaFoldDB" id="A0A914I4T1"/>
<proteinExistence type="predicted"/>
<feature type="transmembrane region" description="Helical" evidence="6">
    <location>
        <begin position="386"/>
        <end position="411"/>
    </location>
</feature>
<evidence type="ECO:0000256" key="2">
    <source>
        <dbReference type="ARBA" id="ARBA00022692"/>
    </source>
</evidence>
<feature type="transmembrane region" description="Helical" evidence="6">
    <location>
        <begin position="344"/>
        <end position="366"/>
    </location>
</feature>
<protein>
    <submittedName>
        <fullName evidence="9">Neurotransmitter-gated ion-channel ligand-binding domain-containing protein</fullName>
    </submittedName>
</protein>
<reference evidence="9" key="1">
    <citation type="submission" date="2022-11" db="UniProtKB">
        <authorList>
            <consortium name="WormBaseParasite"/>
        </authorList>
    </citation>
    <scope>IDENTIFICATION</scope>
</reference>
<evidence type="ECO:0000256" key="3">
    <source>
        <dbReference type="ARBA" id="ARBA00022989"/>
    </source>
</evidence>
<feature type="transmembrane region" description="Helical" evidence="6">
    <location>
        <begin position="161"/>
        <end position="182"/>
    </location>
</feature>
<keyword evidence="3 6" id="KW-1133">Transmembrane helix</keyword>
<evidence type="ECO:0000256" key="5">
    <source>
        <dbReference type="SAM" id="MobiDB-lite"/>
    </source>
</evidence>
<dbReference type="GO" id="GO:0015179">
    <property type="term" value="F:L-amino acid transmembrane transporter activity"/>
    <property type="evidence" value="ECO:0007669"/>
    <property type="project" value="TreeGrafter"/>
</dbReference>
<dbReference type="InterPro" id="IPR050598">
    <property type="entry name" value="AminoAcid_Transporter"/>
</dbReference>
<dbReference type="Gene3D" id="2.70.170.10">
    <property type="entry name" value="Neurotransmitter-gated ion-channel ligand-binding domain"/>
    <property type="match status" value="1"/>
</dbReference>
<dbReference type="Proteomes" id="UP000887572">
    <property type="component" value="Unplaced"/>
</dbReference>
<dbReference type="Gene3D" id="1.20.1740.10">
    <property type="entry name" value="Amino acid/polyamine transporter I"/>
    <property type="match status" value="1"/>
</dbReference>
<evidence type="ECO:0000313" key="8">
    <source>
        <dbReference type="Proteomes" id="UP000887572"/>
    </source>
</evidence>
<dbReference type="GO" id="GO:0005230">
    <property type="term" value="F:extracellular ligand-gated monoatomic ion channel activity"/>
    <property type="evidence" value="ECO:0007669"/>
    <property type="project" value="InterPro"/>
</dbReference>
<comment type="subcellular location">
    <subcellularLocation>
        <location evidence="1">Membrane</location>
        <topology evidence="1">Multi-pass membrane protein</topology>
    </subcellularLocation>
</comment>
<feature type="transmembrane region" description="Helical" evidence="6">
    <location>
        <begin position="273"/>
        <end position="299"/>
    </location>
</feature>
<dbReference type="PANTHER" id="PTHR11785:SF523">
    <property type="entry name" value="AMINO ACID TRANSPORTER PROTEIN 6"/>
    <property type="match status" value="1"/>
</dbReference>
<feature type="transmembrane region" description="Helical" evidence="6">
    <location>
        <begin position="417"/>
        <end position="436"/>
    </location>
</feature>
<keyword evidence="8" id="KW-1185">Reference proteome</keyword>
<evidence type="ECO:0000256" key="4">
    <source>
        <dbReference type="ARBA" id="ARBA00023136"/>
    </source>
</evidence>
<feature type="domain" description="Neurotransmitter-gated ion-channel ligand-binding" evidence="7">
    <location>
        <begin position="888"/>
        <end position="999"/>
    </location>
</feature>
<dbReference type="Pfam" id="PF13520">
    <property type="entry name" value="AA_permease_2"/>
    <property type="match status" value="1"/>
</dbReference>
<feature type="region of interest" description="Disordered" evidence="5">
    <location>
        <begin position="624"/>
        <end position="672"/>
    </location>
</feature>
<dbReference type="InterPro" id="IPR036734">
    <property type="entry name" value="Neur_chan_lig-bd_sf"/>
</dbReference>
<keyword evidence="4 6" id="KW-0472">Membrane</keyword>
<dbReference type="InterPro" id="IPR002293">
    <property type="entry name" value="AA/rel_permease1"/>
</dbReference>
<name>A0A914I4T1_GLORO</name>
<feature type="transmembrane region" description="Helical" evidence="6">
    <location>
        <begin position="41"/>
        <end position="63"/>
    </location>
</feature>
<dbReference type="GO" id="GO:0016020">
    <property type="term" value="C:membrane"/>
    <property type="evidence" value="ECO:0007669"/>
    <property type="project" value="UniProtKB-SubCell"/>
</dbReference>
<evidence type="ECO:0000259" key="7">
    <source>
        <dbReference type="Pfam" id="PF02931"/>
    </source>
</evidence>
<dbReference type="SUPFAM" id="SSF63712">
    <property type="entry name" value="Nicotinic receptor ligand binding domain-like"/>
    <property type="match status" value="1"/>
</dbReference>
<evidence type="ECO:0000313" key="9">
    <source>
        <dbReference type="WBParaSite" id="Gr19_v10_g7309.t1"/>
    </source>
</evidence>
<keyword evidence="2 6" id="KW-0812">Transmembrane</keyword>
<dbReference type="Pfam" id="PF02931">
    <property type="entry name" value="Neur_chan_LBD"/>
    <property type="match status" value="1"/>
</dbReference>